<keyword evidence="1" id="KW-1133">Transmembrane helix</keyword>
<feature type="transmembrane region" description="Helical" evidence="1">
    <location>
        <begin position="296"/>
        <end position="314"/>
    </location>
</feature>
<dbReference type="EMBL" id="SUMG01000006">
    <property type="protein sequence ID" value="NBG88199.1"/>
    <property type="molecule type" value="Genomic_DNA"/>
</dbReference>
<dbReference type="Gene3D" id="2.60.40.3680">
    <property type="match status" value="1"/>
</dbReference>
<keyword evidence="3" id="KW-1185">Reference proteome</keyword>
<comment type="caution">
    <text evidence="2">The sequence shown here is derived from an EMBL/GenBank/DDBJ whole genome shotgun (WGS) entry which is preliminary data.</text>
</comment>
<evidence type="ECO:0000313" key="3">
    <source>
        <dbReference type="Proteomes" id="UP000449710"/>
    </source>
</evidence>
<accession>A0AA44BDD3</accession>
<reference evidence="2 3" key="1">
    <citation type="submission" date="2019-04" db="EMBL/GenBank/DDBJ databases">
        <title>Isachenkonia alkalipeptolytica gen. nov. sp. nov. a new anaerobic, alkiliphilic organothrophic bacterium capable to reduce synthesized ferrihydrite isolated from a soda lake.</title>
        <authorList>
            <person name="Toshchakov S.V."/>
            <person name="Zavarzina D.G."/>
            <person name="Zhilina T.N."/>
            <person name="Kostrikina N.A."/>
            <person name="Kublanov I.V."/>
        </authorList>
    </citation>
    <scope>NUCLEOTIDE SEQUENCE [LARGE SCALE GENOMIC DNA]</scope>
    <source>
        <strain evidence="2 3">Z-1701</strain>
    </source>
</reference>
<protein>
    <submittedName>
        <fullName evidence="2">Uncharacterized protein</fullName>
    </submittedName>
</protein>
<evidence type="ECO:0000256" key="1">
    <source>
        <dbReference type="SAM" id="Phobius"/>
    </source>
</evidence>
<feature type="transmembrane region" description="Helical" evidence="1">
    <location>
        <begin position="320"/>
        <end position="340"/>
    </location>
</feature>
<evidence type="ECO:0000313" key="2">
    <source>
        <dbReference type="EMBL" id="NBG88199.1"/>
    </source>
</evidence>
<keyword evidence="1" id="KW-0472">Membrane</keyword>
<sequence>MCKGGKDRKGFILKLMLVLSLLIASISVVYGNSGPPTVRPSDQKMVFDENSGVALQEEWVTIIMESEEQGIVEVRYVMENISREEENLEMLFILPERSDSLEVFWNNERIEIEEEVSRTRLPSNWRASELPLVHDPLSGMSLRGEYSVYGSYGNSRGKLFTVDLPLGETGELTLHYPSYSGIYQPTEVINSIYHQVYYLTPALFWEGDAKVNLEFQLPEGDYAVDSNIPMEKAGEGIYHGTLEELPQEEWLVGFVSTSGLFLGTNVRVIHNVIVAAVMAVMATGILWLSIKKDPKYKWLGLVLIPMIFLFRVGWGLFLLAVFAGPLVLTVLVVWLLAFLYKRYVRRSAG</sequence>
<proteinExistence type="predicted"/>
<feature type="transmembrane region" description="Helical" evidence="1">
    <location>
        <begin position="268"/>
        <end position="289"/>
    </location>
</feature>
<dbReference type="RefSeq" id="WP_160720487.1">
    <property type="nucleotide sequence ID" value="NZ_SUMG01000006.1"/>
</dbReference>
<organism evidence="2 3">
    <name type="scientific">Isachenkonia alkalipeptolytica</name>
    <dbReference type="NCBI Taxonomy" id="2565777"/>
    <lineage>
        <taxon>Bacteria</taxon>
        <taxon>Bacillati</taxon>
        <taxon>Bacillota</taxon>
        <taxon>Clostridia</taxon>
        <taxon>Eubacteriales</taxon>
        <taxon>Clostridiaceae</taxon>
        <taxon>Isachenkonia</taxon>
    </lineage>
</organism>
<keyword evidence="1" id="KW-0812">Transmembrane</keyword>
<name>A0AA44BDD3_9CLOT</name>
<dbReference type="AlphaFoldDB" id="A0AA44BDD3"/>
<dbReference type="Proteomes" id="UP000449710">
    <property type="component" value="Unassembled WGS sequence"/>
</dbReference>
<gene>
    <name evidence="2" type="ORF">ISALK_06760</name>
</gene>